<dbReference type="RefSeq" id="WP_133169938.1">
    <property type="nucleotide sequence ID" value="NZ_PYGJ01000005.1"/>
</dbReference>
<dbReference type="AlphaFoldDB" id="A0A2P8FCY6"/>
<comment type="caution">
    <text evidence="1">The sequence shown here is derived from an EMBL/GenBank/DDBJ whole genome shotgun (WGS) entry which is preliminary data.</text>
</comment>
<evidence type="ECO:0000313" key="2">
    <source>
        <dbReference type="Proteomes" id="UP000240418"/>
    </source>
</evidence>
<proteinExistence type="predicted"/>
<keyword evidence="2" id="KW-1185">Reference proteome</keyword>
<sequence>MTGIFARKVKISTTYGGNTPPPEETNPNLVAPQYQTNIPECSIENSNFLTTSAQSDECCGPFKRRRINKSWR</sequence>
<gene>
    <name evidence="1" type="ORF">CLV88_1058</name>
</gene>
<protein>
    <submittedName>
        <fullName evidence="1">Uncharacterized protein</fullName>
    </submittedName>
</protein>
<dbReference type="Proteomes" id="UP000240418">
    <property type="component" value="Unassembled WGS sequence"/>
</dbReference>
<evidence type="ECO:0000313" key="1">
    <source>
        <dbReference type="EMBL" id="PSL19586.1"/>
    </source>
</evidence>
<reference evidence="1 2" key="1">
    <citation type="submission" date="2018-03" db="EMBL/GenBank/DDBJ databases">
        <title>Genomic Encyclopedia of Archaeal and Bacterial Type Strains, Phase II (KMG-II): from individual species to whole genera.</title>
        <authorList>
            <person name="Goeker M."/>
        </authorList>
    </citation>
    <scope>NUCLEOTIDE SEQUENCE [LARGE SCALE GENOMIC DNA]</scope>
    <source>
        <strain evidence="1 2">DSM 100673</strain>
    </source>
</reference>
<name>A0A2P8FCY6_9RHOB</name>
<organism evidence="1 2">
    <name type="scientific">Shimia abyssi</name>
    <dbReference type="NCBI Taxonomy" id="1662395"/>
    <lineage>
        <taxon>Bacteria</taxon>
        <taxon>Pseudomonadati</taxon>
        <taxon>Pseudomonadota</taxon>
        <taxon>Alphaproteobacteria</taxon>
        <taxon>Rhodobacterales</taxon>
        <taxon>Roseobacteraceae</taxon>
    </lineage>
</organism>
<dbReference type="EMBL" id="PYGJ01000005">
    <property type="protein sequence ID" value="PSL19586.1"/>
    <property type="molecule type" value="Genomic_DNA"/>
</dbReference>
<accession>A0A2P8FCY6</accession>